<dbReference type="SUPFAM" id="SSF46929">
    <property type="entry name" value="DNA helicase RuvA subunit, C-terminal domain"/>
    <property type="match status" value="1"/>
</dbReference>
<dbReference type="Gene3D" id="2.40.50.140">
    <property type="entry name" value="Nucleic acid-binding proteins"/>
    <property type="match status" value="1"/>
</dbReference>
<dbReference type="InterPro" id="IPR000085">
    <property type="entry name" value="RuvA"/>
</dbReference>
<comment type="subcellular location">
    <subcellularLocation>
        <location evidence="6">Cytoplasm</location>
    </subcellularLocation>
</comment>
<dbReference type="InterPro" id="IPR003583">
    <property type="entry name" value="Hlx-hairpin-Hlx_DNA-bd_motif"/>
</dbReference>
<feature type="region of interest" description="Domain III" evidence="6">
    <location>
        <begin position="151"/>
        <end position="199"/>
    </location>
</feature>
<dbReference type="NCBIfam" id="TIGR00084">
    <property type="entry name" value="ruvA"/>
    <property type="match status" value="1"/>
</dbReference>
<accession>A0AA41YY51</accession>
<dbReference type="GO" id="GO:0048476">
    <property type="term" value="C:Holliday junction resolvase complex"/>
    <property type="evidence" value="ECO:0007669"/>
    <property type="project" value="UniProtKB-UniRule"/>
</dbReference>
<dbReference type="AlphaFoldDB" id="A0AA41YY51"/>
<proteinExistence type="inferred from homology"/>
<comment type="caution">
    <text evidence="6">Lacks conserved residue(s) required for the propagation of feature annotation.</text>
</comment>
<keyword evidence="4 6" id="KW-0233">DNA recombination</keyword>
<dbReference type="InterPro" id="IPR036267">
    <property type="entry name" value="RuvA_C_sf"/>
</dbReference>
<dbReference type="Pfam" id="PF07499">
    <property type="entry name" value="RuvA_C"/>
    <property type="match status" value="1"/>
</dbReference>
<evidence type="ECO:0000256" key="5">
    <source>
        <dbReference type="ARBA" id="ARBA00023204"/>
    </source>
</evidence>
<reference evidence="8" key="2">
    <citation type="submission" date="2022-10" db="EMBL/GenBank/DDBJ databases">
        <authorList>
            <person name="Trinh H.N."/>
        </authorList>
    </citation>
    <scope>NUCLEOTIDE SEQUENCE</scope>
    <source>
        <strain evidence="8">RN2-1</strain>
    </source>
</reference>
<name>A0AA41YY51_9PROT</name>
<keyword evidence="2 6" id="KW-0227">DNA damage</keyword>
<dbReference type="Proteomes" id="UP001165679">
    <property type="component" value="Unassembled WGS sequence"/>
</dbReference>
<evidence type="ECO:0000256" key="2">
    <source>
        <dbReference type="ARBA" id="ARBA00022763"/>
    </source>
</evidence>
<dbReference type="GO" id="GO:0005524">
    <property type="term" value="F:ATP binding"/>
    <property type="evidence" value="ECO:0007669"/>
    <property type="project" value="InterPro"/>
</dbReference>
<comment type="subunit">
    <text evidence="6">Homotetramer. Forms an RuvA(8)-RuvB(12)-Holliday junction (HJ) complex. HJ DNA is sandwiched between 2 RuvA tetramers; dsDNA enters through RuvA and exits via RuvB. An RuvB hexamer assembles on each DNA strand where it exits the tetramer. Each RuvB hexamer is contacted by two RuvA subunits (via domain III) on 2 adjacent RuvB subunits; this complex drives branch migration. In the full resolvosome a probable DNA-RuvA(4)-RuvB(12)-RuvC(2) complex forms which resolves the HJ.</text>
</comment>
<evidence type="ECO:0000256" key="1">
    <source>
        <dbReference type="ARBA" id="ARBA00022490"/>
    </source>
</evidence>
<dbReference type="Pfam" id="PF14520">
    <property type="entry name" value="HHH_5"/>
    <property type="match status" value="1"/>
</dbReference>
<evidence type="ECO:0000259" key="7">
    <source>
        <dbReference type="SMART" id="SM00278"/>
    </source>
</evidence>
<dbReference type="SUPFAM" id="SSF50249">
    <property type="entry name" value="Nucleic acid-binding proteins"/>
    <property type="match status" value="1"/>
</dbReference>
<dbReference type="CDD" id="cd14332">
    <property type="entry name" value="UBA_RuvA_C"/>
    <property type="match status" value="1"/>
</dbReference>
<keyword evidence="1 6" id="KW-0963">Cytoplasm</keyword>
<dbReference type="GO" id="GO:0006281">
    <property type="term" value="P:DNA repair"/>
    <property type="evidence" value="ECO:0007669"/>
    <property type="project" value="UniProtKB-UniRule"/>
</dbReference>
<keyword evidence="5 6" id="KW-0234">DNA repair</keyword>
<dbReference type="InterPro" id="IPR011114">
    <property type="entry name" value="RuvA_C"/>
</dbReference>
<feature type="domain" description="Helix-hairpin-helix DNA-binding motif class 1" evidence="7">
    <location>
        <begin position="72"/>
        <end position="91"/>
    </location>
</feature>
<feature type="domain" description="Helix-hairpin-helix DNA-binding motif class 1" evidence="7">
    <location>
        <begin position="107"/>
        <end position="126"/>
    </location>
</feature>
<comment type="similarity">
    <text evidence="6">Belongs to the RuvA family.</text>
</comment>
<dbReference type="Pfam" id="PF01330">
    <property type="entry name" value="RuvA_N"/>
    <property type="match status" value="1"/>
</dbReference>
<dbReference type="GO" id="GO:0009379">
    <property type="term" value="C:Holliday junction helicase complex"/>
    <property type="evidence" value="ECO:0007669"/>
    <property type="project" value="InterPro"/>
</dbReference>
<dbReference type="EMBL" id="JAPDNT010000037">
    <property type="protein sequence ID" value="MCW3477417.1"/>
    <property type="molecule type" value="Genomic_DNA"/>
</dbReference>
<dbReference type="SUPFAM" id="SSF47781">
    <property type="entry name" value="RuvA domain 2-like"/>
    <property type="match status" value="1"/>
</dbReference>
<evidence type="ECO:0000256" key="6">
    <source>
        <dbReference type="HAMAP-Rule" id="MF_00031"/>
    </source>
</evidence>
<evidence type="ECO:0000256" key="3">
    <source>
        <dbReference type="ARBA" id="ARBA00023125"/>
    </source>
</evidence>
<reference evidence="8" key="1">
    <citation type="submission" date="2022-09" db="EMBL/GenBank/DDBJ databases">
        <title>Rhodovastum sp. nov. RN2-1 isolated from soil in Seongnam, South Korea.</title>
        <authorList>
            <person name="Le N.T."/>
        </authorList>
    </citation>
    <scope>NUCLEOTIDE SEQUENCE</scope>
    <source>
        <strain evidence="8">RN2-1</strain>
    </source>
</reference>
<comment type="function">
    <text evidence="6">The RuvA-RuvB-RuvC complex processes Holliday junction (HJ) DNA during genetic recombination and DNA repair, while the RuvA-RuvB complex plays an important role in the rescue of blocked DNA replication forks via replication fork reversal (RFR). RuvA specifically binds to HJ cruciform DNA, conferring on it an open structure. The RuvB hexamer acts as an ATP-dependent pump, pulling dsDNA into and through the RuvAB complex. HJ branch migration allows RuvC to scan DNA until it finds its consensus sequence, where it cleaves and resolves the cruciform DNA.</text>
</comment>
<keyword evidence="9" id="KW-1185">Reference proteome</keyword>
<sequence length="199" mass="20791">MIAKLTGRIEALEADRCVVDVNGVGYLVYASTRTLSALPAGASASLLIETQVREDAIVLYGFSESAEREWFRLLTTVQGVGAKVALNILSALSPRDLIAAIQAGDRGSLTRAPGVGAKLAVRLLTELREKAGAMPAGVGFSPVLPAPVGGVEADALSALVNLGYRRPEAQSAVGRVLERLGDEAALDAVIRDSLKELAR</sequence>
<dbReference type="RefSeq" id="WP_264716364.1">
    <property type="nucleotide sequence ID" value="NZ_JAPDNT010000037.1"/>
</dbReference>
<dbReference type="GO" id="GO:0000400">
    <property type="term" value="F:four-way junction DNA binding"/>
    <property type="evidence" value="ECO:0007669"/>
    <property type="project" value="UniProtKB-UniRule"/>
</dbReference>
<evidence type="ECO:0000313" key="9">
    <source>
        <dbReference type="Proteomes" id="UP001165679"/>
    </source>
</evidence>
<dbReference type="GO" id="GO:0005737">
    <property type="term" value="C:cytoplasm"/>
    <property type="evidence" value="ECO:0007669"/>
    <property type="project" value="UniProtKB-SubCell"/>
</dbReference>
<dbReference type="HAMAP" id="MF_00031">
    <property type="entry name" value="DNA_HJ_migration_RuvA"/>
    <property type="match status" value="1"/>
</dbReference>
<organism evidence="8 9">
    <name type="scientific">Limobrevibacterium gyesilva</name>
    <dbReference type="NCBI Taxonomy" id="2991712"/>
    <lineage>
        <taxon>Bacteria</taxon>
        <taxon>Pseudomonadati</taxon>
        <taxon>Pseudomonadota</taxon>
        <taxon>Alphaproteobacteria</taxon>
        <taxon>Acetobacterales</taxon>
        <taxon>Acetobacteraceae</taxon>
        <taxon>Limobrevibacterium</taxon>
    </lineage>
</organism>
<dbReference type="InterPro" id="IPR010994">
    <property type="entry name" value="RuvA_2-like"/>
</dbReference>
<evidence type="ECO:0000313" key="8">
    <source>
        <dbReference type="EMBL" id="MCW3477417.1"/>
    </source>
</evidence>
<gene>
    <name evidence="6 8" type="primary">ruvA</name>
    <name evidence="8" type="ORF">OL599_22870</name>
</gene>
<keyword evidence="3 6" id="KW-0238">DNA-binding</keyword>
<evidence type="ECO:0000256" key="4">
    <source>
        <dbReference type="ARBA" id="ARBA00023172"/>
    </source>
</evidence>
<dbReference type="InterPro" id="IPR012340">
    <property type="entry name" value="NA-bd_OB-fold"/>
</dbReference>
<comment type="caution">
    <text evidence="8">The sequence shown here is derived from an EMBL/GenBank/DDBJ whole genome shotgun (WGS) entry which is preliminary data.</text>
</comment>
<dbReference type="GO" id="GO:0009378">
    <property type="term" value="F:four-way junction helicase activity"/>
    <property type="evidence" value="ECO:0007669"/>
    <property type="project" value="InterPro"/>
</dbReference>
<dbReference type="InterPro" id="IPR013849">
    <property type="entry name" value="DNA_helicase_Holl-junc_RuvA_I"/>
</dbReference>
<dbReference type="GO" id="GO:0006310">
    <property type="term" value="P:DNA recombination"/>
    <property type="evidence" value="ECO:0007669"/>
    <property type="project" value="UniProtKB-UniRule"/>
</dbReference>
<dbReference type="Gene3D" id="1.10.8.10">
    <property type="entry name" value="DNA helicase RuvA subunit, C-terminal domain"/>
    <property type="match status" value="1"/>
</dbReference>
<comment type="domain">
    <text evidence="6">Has three domains with a flexible linker between the domains II and III and assumes an 'L' shape. Domain III is highly mobile and contacts RuvB.</text>
</comment>
<dbReference type="SMART" id="SM00278">
    <property type="entry name" value="HhH1"/>
    <property type="match status" value="2"/>
</dbReference>
<protein>
    <recommendedName>
        <fullName evidence="6">Holliday junction branch migration complex subunit RuvA</fullName>
    </recommendedName>
</protein>
<dbReference type="Gene3D" id="1.10.150.20">
    <property type="entry name" value="5' to 3' exonuclease, C-terminal subdomain"/>
    <property type="match status" value="1"/>
</dbReference>